<keyword evidence="4" id="KW-0067">ATP-binding</keyword>
<dbReference type="Gene3D" id="3.40.50.300">
    <property type="entry name" value="P-loop containing nucleotide triphosphate hydrolases"/>
    <property type="match status" value="2"/>
</dbReference>
<dbReference type="Pfam" id="PF04851">
    <property type="entry name" value="ResIII"/>
    <property type="match status" value="1"/>
</dbReference>
<keyword evidence="3 7" id="KW-0347">Helicase</keyword>
<dbReference type="GO" id="GO:0016787">
    <property type="term" value="F:hydrolase activity"/>
    <property type="evidence" value="ECO:0007669"/>
    <property type="project" value="UniProtKB-KW"/>
</dbReference>
<dbReference type="InterPro" id="IPR014001">
    <property type="entry name" value="Helicase_ATP-bd"/>
</dbReference>
<reference evidence="7" key="1">
    <citation type="journal article" date="2015" name="Proc. Natl. Acad. Sci. U.S.A.">
        <title>Networks of energetic and metabolic interactions define dynamics in microbial communities.</title>
        <authorList>
            <person name="Embree M."/>
            <person name="Liu J.K."/>
            <person name="Al-Bassam M.M."/>
            <person name="Zengler K."/>
        </authorList>
    </citation>
    <scope>NUCLEOTIDE SEQUENCE</scope>
</reference>
<evidence type="ECO:0000259" key="6">
    <source>
        <dbReference type="PROSITE" id="PS51194"/>
    </source>
</evidence>
<dbReference type="EMBL" id="LNQE01001822">
    <property type="protein sequence ID" value="KUG05269.1"/>
    <property type="molecule type" value="Genomic_DNA"/>
</dbReference>
<keyword evidence="2" id="KW-0378">Hydrolase</keyword>
<feature type="domain" description="Helicase C-terminal" evidence="6">
    <location>
        <begin position="381"/>
        <end position="538"/>
    </location>
</feature>
<dbReference type="GO" id="GO:0005524">
    <property type="term" value="F:ATP binding"/>
    <property type="evidence" value="ECO:0007669"/>
    <property type="project" value="UniProtKB-KW"/>
</dbReference>
<dbReference type="SUPFAM" id="SSF52540">
    <property type="entry name" value="P-loop containing nucleoside triphosphate hydrolases"/>
    <property type="match status" value="2"/>
</dbReference>
<name>A0A0W8E9H1_9ZZZZ</name>
<evidence type="ECO:0000256" key="1">
    <source>
        <dbReference type="ARBA" id="ARBA00022741"/>
    </source>
</evidence>
<dbReference type="InterPro" id="IPR006935">
    <property type="entry name" value="Helicase/UvrB_N"/>
</dbReference>
<dbReference type="PROSITE" id="PS51192">
    <property type="entry name" value="HELICASE_ATP_BIND_1"/>
    <property type="match status" value="1"/>
</dbReference>
<dbReference type="GO" id="GO:0004386">
    <property type="term" value="F:helicase activity"/>
    <property type="evidence" value="ECO:0007669"/>
    <property type="project" value="UniProtKB-KW"/>
</dbReference>
<dbReference type="SMART" id="SM00490">
    <property type="entry name" value="HELICc"/>
    <property type="match status" value="1"/>
</dbReference>
<keyword evidence="1" id="KW-0547">Nucleotide-binding</keyword>
<dbReference type="PANTHER" id="PTHR11274:SF0">
    <property type="entry name" value="GENERAL TRANSCRIPTION AND DNA REPAIR FACTOR IIH HELICASE SUBUNIT XPB"/>
    <property type="match status" value="1"/>
</dbReference>
<dbReference type="PANTHER" id="PTHR11274">
    <property type="entry name" value="RAD25/XP-B DNA REPAIR HELICASE"/>
    <property type="match status" value="1"/>
</dbReference>
<feature type="domain" description="Helicase ATP-binding" evidence="5">
    <location>
        <begin position="190"/>
        <end position="344"/>
    </location>
</feature>
<dbReference type="Pfam" id="PF00271">
    <property type="entry name" value="Helicase_C"/>
    <property type="match status" value="1"/>
</dbReference>
<evidence type="ECO:0000259" key="5">
    <source>
        <dbReference type="PROSITE" id="PS51192"/>
    </source>
</evidence>
<comment type="caution">
    <text evidence="7">The sequence shown here is derived from an EMBL/GenBank/DDBJ whole genome shotgun (WGS) entry which is preliminary data.</text>
</comment>
<dbReference type="InterPro" id="IPR001650">
    <property type="entry name" value="Helicase_C-like"/>
</dbReference>
<gene>
    <name evidence="7" type="ORF">ASZ90_017342</name>
</gene>
<evidence type="ECO:0000256" key="2">
    <source>
        <dbReference type="ARBA" id="ARBA00022801"/>
    </source>
</evidence>
<protein>
    <submittedName>
        <fullName evidence="7">Dna repair helicase</fullName>
    </submittedName>
</protein>
<evidence type="ECO:0000256" key="4">
    <source>
        <dbReference type="ARBA" id="ARBA00022840"/>
    </source>
</evidence>
<dbReference type="InterPro" id="IPR050615">
    <property type="entry name" value="ATP-dep_DNA_Helicase"/>
</dbReference>
<dbReference type="GO" id="GO:0003677">
    <property type="term" value="F:DNA binding"/>
    <property type="evidence" value="ECO:0007669"/>
    <property type="project" value="InterPro"/>
</dbReference>
<dbReference type="InterPro" id="IPR027417">
    <property type="entry name" value="P-loop_NTPase"/>
</dbReference>
<dbReference type="AlphaFoldDB" id="A0A0W8E9H1"/>
<organism evidence="7">
    <name type="scientific">hydrocarbon metagenome</name>
    <dbReference type="NCBI Taxonomy" id="938273"/>
    <lineage>
        <taxon>unclassified sequences</taxon>
        <taxon>metagenomes</taxon>
        <taxon>ecological metagenomes</taxon>
    </lineage>
</organism>
<accession>A0A0W8E9H1</accession>
<sequence>MIIKANNEEVKLIFNYDEKLVNKLKVIPRAKFNPDIMQSYWTFPVSSLTHARQAQVLSEGSLFPGAKAHIEKKYFHELHLEIKKDRLKASGPIRALGIFNKSIHDLCSYEEKLGTIFVPKTLAKTIYYKNQTLVISFPAGLGARVKEFCKYIKPKSLQIYEQDAVAVKQIDLHLHNFQPRPYQQAAMDKIIAEMIPNRATLVMATGSGKTKLSAMITANLGVPTIFYVYSDTLLKQTAEVYEELVQQDIGRVGGRNFSIKPITIASLQTVHSCHEKQDKRWDKLAEYLDSVELMFVDEGHMLGAETVYTVAQLTDAYYSYSLTATPFREDGKEIFIEAATGCVYNLIKEEELVAGGYILPVEVEIYPVIHQPSRTHKYHALYEKEIIDHWDRHRAVVNAVKRYADKQVLILVKEIRHGKKIQENLLCPFIHGKTPANERNAVLNSFKDKEIQILIASSILKQGIDIPEAEVLVLAHGGTSSVELLQKIGRVRRPAEDKTKGIVVDFYDYTEPASNKDIFQKQAQKRLAVYKQKDFTVNWRR</sequence>
<dbReference type="PROSITE" id="PS51194">
    <property type="entry name" value="HELICASE_CTER"/>
    <property type="match status" value="1"/>
</dbReference>
<proteinExistence type="predicted"/>
<evidence type="ECO:0000256" key="3">
    <source>
        <dbReference type="ARBA" id="ARBA00022806"/>
    </source>
</evidence>
<dbReference type="SMART" id="SM00487">
    <property type="entry name" value="DEXDc"/>
    <property type="match status" value="1"/>
</dbReference>
<evidence type="ECO:0000313" key="7">
    <source>
        <dbReference type="EMBL" id="KUG05269.1"/>
    </source>
</evidence>